<proteinExistence type="predicted"/>
<name>A0ABW9U6E1_9BACL</name>
<sequence length="153" mass="17558">MYPPSHRLATGVIIRNGDAILLVKGNNNRWSLPKGGIHEREVFSEAAIREAKEETGFNVKLNDVAFVTEFKRSDWGQYLQVYYSADIIDGNITVNNDPDNEISEASFVPIKELEAYLNFRPQVLPLKDWIKNKVTQYHFFDLDVESIEVININ</sequence>
<comment type="caution">
    <text evidence="4">The sequence shown here is derived from an EMBL/GenBank/DDBJ whole genome shotgun (WGS) entry which is preliminary data.</text>
</comment>
<organism evidence="4 5">
    <name type="scientific">Paenibacillus anseongense</name>
    <dbReference type="NCBI Taxonomy" id="2682845"/>
    <lineage>
        <taxon>Bacteria</taxon>
        <taxon>Bacillati</taxon>
        <taxon>Bacillota</taxon>
        <taxon>Bacilli</taxon>
        <taxon>Bacillales</taxon>
        <taxon>Paenibacillaceae</taxon>
        <taxon>Paenibacillus</taxon>
    </lineage>
</organism>
<dbReference type="PROSITE" id="PS51462">
    <property type="entry name" value="NUDIX"/>
    <property type="match status" value="1"/>
</dbReference>
<dbReference type="Pfam" id="PF00293">
    <property type="entry name" value="NUDIX"/>
    <property type="match status" value="1"/>
</dbReference>
<dbReference type="InterPro" id="IPR020084">
    <property type="entry name" value="NUDIX_hydrolase_CS"/>
</dbReference>
<evidence type="ECO:0000256" key="1">
    <source>
        <dbReference type="ARBA" id="ARBA00001946"/>
    </source>
</evidence>
<evidence type="ECO:0000313" key="4">
    <source>
        <dbReference type="EMBL" id="MVQ35021.1"/>
    </source>
</evidence>
<dbReference type="PANTHER" id="PTHR43046:SF16">
    <property type="entry name" value="ADP-RIBOSE PYROPHOSPHATASE YJHB-RELATED"/>
    <property type="match status" value="1"/>
</dbReference>
<dbReference type="RefSeq" id="WP_157319035.1">
    <property type="nucleotide sequence ID" value="NZ_WSEM01000008.1"/>
</dbReference>
<dbReference type="InterPro" id="IPR000086">
    <property type="entry name" value="NUDIX_hydrolase_dom"/>
</dbReference>
<dbReference type="PANTHER" id="PTHR43046">
    <property type="entry name" value="GDP-MANNOSE MANNOSYL HYDROLASE"/>
    <property type="match status" value="1"/>
</dbReference>
<evidence type="ECO:0000259" key="3">
    <source>
        <dbReference type="PROSITE" id="PS51462"/>
    </source>
</evidence>
<protein>
    <submittedName>
        <fullName evidence="4">NUDIX domain-containing protein</fullName>
    </submittedName>
</protein>
<feature type="domain" description="Nudix hydrolase" evidence="3">
    <location>
        <begin position="5"/>
        <end position="132"/>
    </location>
</feature>
<dbReference type="InterPro" id="IPR015797">
    <property type="entry name" value="NUDIX_hydrolase-like_dom_sf"/>
</dbReference>
<dbReference type="SUPFAM" id="SSF55811">
    <property type="entry name" value="Nudix"/>
    <property type="match status" value="1"/>
</dbReference>
<gene>
    <name evidence="4" type="ORF">GON05_10175</name>
</gene>
<evidence type="ECO:0000313" key="5">
    <source>
        <dbReference type="Proteomes" id="UP000467637"/>
    </source>
</evidence>
<keyword evidence="5" id="KW-1185">Reference proteome</keyword>
<evidence type="ECO:0000256" key="2">
    <source>
        <dbReference type="ARBA" id="ARBA00022801"/>
    </source>
</evidence>
<keyword evidence="2" id="KW-0378">Hydrolase</keyword>
<dbReference type="PROSITE" id="PS00893">
    <property type="entry name" value="NUDIX_BOX"/>
    <property type="match status" value="1"/>
</dbReference>
<accession>A0ABW9U6E1</accession>
<comment type="cofactor">
    <cofactor evidence="1">
        <name>Mg(2+)</name>
        <dbReference type="ChEBI" id="CHEBI:18420"/>
    </cofactor>
</comment>
<reference evidence="4 5" key="1">
    <citation type="submission" date="2019-12" db="EMBL/GenBank/DDBJ databases">
        <authorList>
            <person name="Huq M.A."/>
        </authorList>
    </citation>
    <scope>NUCLEOTIDE SEQUENCE [LARGE SCALE GENOMIC DNA]</scope>
    <source>
        <strain evidence="4 5">MAH-34</strain>
    </source>
</reference>
<dbReference type="Proteomes" id="UP000467637">
    <property type="component" value="Unassembled WGS sequence"/>
</dbReference>
<dbReference type="EMBL" id="WSEM01000008">
    <property type="protein sequence ID" value="MVQ35021.1"/>
    <property type="molecule type" value="Genomic_DNA"/>
</dbReference>
<dbReference type="Gene3D" id="3.90.79.10">
    <property type="entry name" value="Nucleoside Triphosphate Pyrophosphohydrolase"/>
    <property type="match status" value="1"/>
</dbReference>